<dbReference type="RefSeq" id="WP_100917707.1">
    <property type="nucleotide sequence ID" value="NZ_CP020370.1"/>
</dbReference>
<evidence type="ECO:0000256" key="3">
    <source>
        <dbReference type="SAM" id="SignalP"/>
    </source>
</evidence>
<accession>A0A2K8U2T6</accession>
<gene>
    <name evidence="6" type="ORF">THSYN_02235</name>
</gene>
<keyword evidence="3" id="KW-0732">Signal</keyword>
<evidence type="ECO:0000256" key="1">
    <source>
        <dbReference type="ARBA" id="ARBA00009477"/>
    </source>
</evidence>
<feature type="chain" id="PRO_5014920711" evidence="3">
    <location>
        <begin position="21"/>
        <end position="376"/>
    </location>
</feature>
<dbReference type="Gene3D" id="2.40.50.100">
    <property type="match status" value="1"/>
</dbReference>
<reference evidence="6 7" key="1">
    <citation type="submission" date="2017-03" db="EMBL/GenBank/DDBJ databases">
        <title>Complete genome sequence of Candidatus 'Thiodictyon syntrophicum' sp. nov. strain Cad16T, a photolithoautotroph purple sulfur bacterium isolated from an alpine meromictic lake.</title>
        <authorList>
            <person name="Luedin S.M."/>
            <person name="Pothier J.F."/>
            <person name="Danza F."/>
            <person name="Storelli N."/>
            <person name="Wittwer M."/>
            <person name="Tonolla M."/>
        </authorList>
    </citation>
    <scope>NUCLEOTIDE SEQUENCE [LARGE SCALE GENOMIC DNA]</scope>
    <source>
        <strain evidence="6 7">Cad16T</strain>
    </source>
</reference>
<keyword evidence="7" id="KW-1185">Reference proteome</keyword>
<feature type="domain" description="Multidrug resistance protein MdtA-like alpha-helical hairpin" evidence="4">
    <location>
        <begin position="111"/>
        <end position="179"/>
    </location>
</feature>
<feature type="domain" description="Multidrug resistance protein MdtA-like C-terminal permuted SH3" evidence="5">
    <location>
        <begin position="299"/>
        <end position="353"/>
    </location>
</feature>
<protein>
    <submittedName>
        <fullName evidence="6">Efflux transporter periplasmic adaptor subunit</fullName>
    </submittedName>
</protein>
<dbReference type="Gene3D" id="2.40.420.20">
    <property type="match status" value="1"/>
</dbReference>
<dbReference type="OrthoDB" id="5730196at2"/>
<dbReference type="InterPro" id="IPR006143">
    <property type="entry name" value="RND_pump_MFP"/>
</dbReference>
<dbReference type="Gene3D" id="1.10.287.470">
    <property type="entry name" value="Helix hairpin bin"/>
    <property type="match status" value="1"/>
</dbReference>
<proteinExistence type="inferred from homology"/>
<dbReference type="Proteomes" id="UP000232638">
    <property type="component" value="Chromosome"/>
</dbReference>
<dbReference type="Pfam" id="PF25967">
    <property type="entry name" value="RND-MFP_C"/>
    <property type="match status" value="1"/>
</dbReference>
<evidence type="ECO:0000259" key="5">
    <source>
        <dbReference type="Pfam" id="PF25967"/>
    </source>
</evidence>
<organism evidence="6 7">
    <name type="scientific">Candidatus Thiodictyon syntrophicum</name>
    <dbReference type="NCBI Taxonomy" id="1166950"/>
    <lineage>
        <taxon>Bacteria</taxon>
        <taxon>Pseudomonadati</taxon>
        <taxon>Pseudomonadota</taxon>
        <taxon>Gammaproteobacteria</taxon>
        <taxon>Chromatiales</taxon>
        <taxon>Chromatiaceae</taxon>
        <taxon>Thiodictyon</taxon>
    </lineage>
</organism>
<dbReference type="PANTHER" id="PTHR30469:SF18">
    <property type="entry name" value="RESISTANCE-NODULATION-CELL DIVISION (RND) EFFLUX MEMBRANE FUSION PROTEIN-RELATED"/>
    <property type="match status" value="1"/>
</dbReference>
<dbReference type="GO" id="GO:0015562">
    <property type="term" value="F:efflux transmembrane transporter activity"/>
    <property type="evidence" value="ECO:0007669"/>
    <property type="project" value="TreeGrafter"/>
</dbReference>
<keyword evidence="2" id="KW-0175">Coiled coil</keyword>
<dbReference type="InterPro" id="IPR058627">
    <property type="entry name" value="MdtA-like_C"/>
</dbReference>
<dbReference type="AlphaFoldDB" id="A0A2K8U2T6"/>
<evidence type="ECO:0000256" key="2">
    <source>
        <dbReference type="SAM" id="Coils"/>
    </source>
</evidence>
<dbReference type="Pfam" id="PF25876">
    <property type="entry name" value="HH_MFP_RND"/>
    <property type="match status" value="1"/>
</dbReference>
<dbReference type="NCBIfam" id="TIGR01730">
    <property type="entry name" value="RND_mfp"/>
    <property type="match status" value="1"/>
</dbReference>
<feature type="coiled-coil region" evidence="2">
    <location>
        <begin position="110"/>
        <end position="182"/>
    </location>
</feature>
<dbReference type="Gene3D" id="2.40.30.170">
    <property type="match status" value="1"/>
</dbReference>
<dbReference type="InterPro" id="IPR058624">
    <property type="entry name" value="MdtA-like_HH"/>
</dbReference>
<dbReference type="GO" id="GO:1990281">
    <property type="term" value="C:efflux pump complex"/>
    <property type="evidence" value="ECO:0007669"/>
    <property type="project" value="TreeGrafter"/>
</dbReference>
<sequence>MRLSLPSATLTALFAFQAVAADPPAAVDPPAQTPPAPQSAAATALATAVVQSRTVPREYRLDGIVEAVNRSTVSAQTQGQVQEILFDVDDYVEKGTVVVRLKDTEHRARVAQATADLKSATAQVKQARDEHARFKGLFDKKNVSDSAMDKATAELAGAQAALDAAGARLAQAQEQLKYTEIRAPYSGILTERKVSEGEMASPGQPLVSGISLDTLRVTVDVPQSLIGPVRAGARALVYLPDDTPLESGAVTVFPYADAGSNTFKVRVDLPAAAAPGANRLFPGMFVKIGFVVGEKAELAVPQASVVHRSEVKGVYVVDASGRVHLRQVRLGRALAGDVVVLSGLTAGEQVALDPIAAGVLLKAQAAARPAAGDHHD</sequence>
<dbReference type="KEGG" id="tsy:THSYN_02235"/>
<dbReference type="SUPFAM" id="SSF111369">
    <property type="entry name" value="HlyD-like secretion proteins"/>
    <property type="match status" value="1"/>
</dbReference>
<dbReference type="PANTHER" id="PTHR30469">
    <property type="entry name" value="MULTIDRUG RESISTANCE PROTEIN MDTA"/>
    <property type="match status" value="1"/>
</dbReference>
<evidence type="ECO:0000259" key="4">
    <source>
        <dbReference type="Pfam" id="PF25876"/>
    </source>
</evidence>
<evidence type="ECO:0000313" key="6">
    <source>
        <dbReference type="EMBL" id="AUB79893.1"/>
    </source>
</evidence>
<evidence type="ECO:0000313" key="7">
    <source>
        <dbReference type="Proteomes" id="UP000232638"/>
    </source>
</evidence>
<dbReference type="EMBL" id="CP020370">
    <property type="protein sequence ID" value="AUB79893.1"/>
    <property type="molecule type" value="Genomic_DNA"/>
</dbReference>
<feature type="signal peptide" evidence="3">
    <location>
        <begin position="1"/>
        <end position="20"/>
    </location>
</feature>
<name>A0A2K8U2T6_9GAMM</name>
<comment type="similarity">
    <text evidence="1">Belongs to the membrane fusion protein (MFP) (TC 8.A.1) family.</text>
</comment>